<proteinExistence type="predicted"/>
<dbReference type="Pfam" id="PF11903">
    <property type="entry name" value="ParD_like"/>
    <property type="match status" value="1"/>
</dbReference>
<protein>
    <recommendedName>
        <fullName evidence="3">ParD-like antitoxin of type II bacterial toxin-antitoxin system</fullName>
    </recommendedName>
</protein>
<accession>A0A1N6M5C7</accession>
<evidence type="ECO:0000313" key="1">
    <source>
        <dbReference type="EMBL" id="SIO94651.1"/>
    </source>
</evidence>
<evidence type="ECO:0000313" key="2">
    <source>
        <dbReference type="Proteomes" id="UP000184774"/>
    </source>
</evidence>
<dbReference type="RefSeq" id="WP_074373187.1">
    <property type="nucleotide sequence ID" value="NZ_AP024907.1"/>
</dbReference>
<dbReference type="EMBL" id="FSSB01000016">
    <property type="protein sequence ID" value="SIO94651.1"/>
    <property type="molecule type" value="Genomic_DNA"/>
</dbReference>
<dbReference type="AlphaFoldDB" id="A0A1N6M5C7"/>
<reference evidence="1 2" key="1">
    <citation type="submission" date="2016-12" db="EMBL/GenBank/DDBJ databases">
        <authorList>
            <person name="Song W.-J."/>
            <person name="Kurnit D.M."/>
        </authorList>
    </citation>
    <scope>NUCLEOTIDE SEQUENCE [LARGE SCALE GENOMIC DNA]</scope>
    <source>
        <strain evidence="1 2">CECT 9026</strain>
    </source>
</reference>
<gene>
    <name evidence="1" type="ORF">VSP9026_02380</name>
</gene>
<dbReference type="Proteomes" id="UP000184774">
    <property type="component" value="Unassembled WGS sequence"/>
</dbReference>
<dbReference type="InterPro" id="IPR021831">
    <property type="entry name" value="ParD-like"/>
</dbReference>
<dbReference type="OrthoDB" id="5422561at2"/>
<name>A0A1N6M5C7_9VIBR</name>
<organism evidence="1 2">
    <name type="scientific">Vibrio spartinae</name>
    <dbReference type="NCBI Taxonomy" id="1918945"/>
    <lineage>
        <taxon>Bacteria</taxon>
        <taxon>Pseudomonadati</taxon>
        <taxon>Pseudomonadota</taxon>
        <taxon>Gammaproteobacteria</taxon>
        <taxon>Vibrionales</taxon>
        <taxon>Vibrionaceae</taxon>
        <taxon>Vibrio</taxon>
    </lineage>
</organism>
<sequence length="78" mass="9079">MATSVRLDDAFVTHVKIHAEAESRSVPKQIEYWAKIGQIMIDNPDLSYEFVRDALLASEEVKLGSVKRYERRTRRKND</sequence>
<evidence type="ECO:0008006" key="3">
    <source>
        <dbReference type="Google" id="ProtNLM"/>
    </source>
</evidence>